<dbReference type="InterPro" id="IPR013830">
    <property type="entry name" value="SGNH_hydro"/>
</dbReference>
<accession>A0A2S6ZE07</accession>
<proteinExistence type="predicted"/>
<dbReference type="InterPro" id="IPR051532">
    <property type="entry name" value="Ester_Hydrolysis_Enzymes"/>
</dbReference>
<dbReference type="SUPFAM" id="SSF52266">
    <property type="entry name" value="SGNH hydrolase"/>
    <property type="match status" value="1"/>
</dbReference>
<dbReference type="Pfam" id="PF13472">
    <property type="entry name" value="Lipase_GDSL_2"/>
    <property type="match status" value="1"/>
</dbReference>
<dbReference type="CDD" id="cd04502">
    <property type="entry name" value="SGNH_hydrolase_like_7"/>
    <property type="match status" value="1"/>
</dbReference>
<dbReference type="Proteomes" id="UP000239898">
    <property type="component" value="Unassembled WGS sequence"/>
</dbReference>
<dbReference type="Gene3D" id="3.40.50.1110">
    <property type="entry name" value="SGNH hydrolase"/>
    <property type="match status" value="1"/>
</dbReference>
<sequence length="235" mass="25857">MSSPPLRAALLAIFLLLLGLQPGLARTPPTTPKIPEQVSSPAWEADMQRFAQADAAHPPKPGGVLFVGSSSIRFWQSLGSDFPGVDTLNRGFGGSEIRDSSWYAERIVVPYRPRLIVFYAGDNDLNSGRSPQRLRDDFLAFVARVRRDLPGVRIAYISIKPSPARAALLTQAAEANALIRKAAAGLKQVDFIDVYTPMLDADGQARAELFGKDRLHMNAAGYALWRDIVRPYLKR</sequence>
<evidence type="ECO:0000313" key="3">
    <source>
        <dbReference type="Proteomes" id="UP000239898"/>
    </source>
</evidence>
<comment type="caution">
    <text evidence="2">The sequence shown here is derived from an EMBL/GenBank/DDBJ whole genome shotgun (WGS) entry which is preliminary data.</text>
</comment>
<name>A0A2S6ZE07_9XANT</name>
<keyword evidence="3" id="KW-1185">Reference proteome</keyword>
<dbReference type="RefSeq" id="WP_128420615.1">
    <property type="nucleotide sequence ID" value="NZ_CP049017.1"/>
</dbReference>
<dbReference type="GO" id="GO:0004622">
    <property type="term" value="F:phosphatidylcholine lysophospholipase activity"/>
    <property type="evidence" value="ECO:0007669"/>
    <property type="project" value="TreeGrafter"/>
</dbReference>
<dbReference type="PANTHER" id="PTHR30383">
    <property type="entry name" value="THIOESTERASE 1/PROTEASE 1/LYSOPHOSPHOLIPASE L1"/>
    <property type="match status" value="1"/>
</dbReference>
<feature type="domain" description="SGNH hydrolase-type esterase" evidence="1">
    <location>
        <begin position="76"/>
        <end position="224"/>
    </location>
</feature>
<evidence type="ECO:0000313" key="2">
    <source>
        <dbReference type="EMBL" id="PPT90515.1"/>
    </source>
</evidence>
<dbReference type="PANTHER" id="PTHR30383:SF5">
    <property type="entry name" value="SGNH HYDROLASE-TYPE ESTERASE DOMAIN-CONTAINING PROTEIN"/>
    <property type="match status" value="1"/>
</dbReference>
<dbReference type="AlphaFoldDB" id="A0A2S6ZE07"/>
<gene>
    <name evidence="2" type="ORF">XthCFBP4691_11875</name>
</gene>
<organism evidence="2 3">
    <name type="scientific">Xanthomonas theicola</name>
    <dbReference type="NCBI Taxonomy" id="56464"/>
    <lineage>
        <taxon>Bacteria</taxon>
        <taxon>Pseudomonadati</taxon>
        <taxon>Pseudomonadota</taxon>
        <taxon>Gammaproteobacteria</taxon>
        <taxon>Lysobacterales</taxon>
        <taxon>Lysobacteraceae</taxon>
        <taxon>Xanthomonas</taxon>
    </lineage>
</organism>
<evidence type="ECO:0000259" key="1">
    <source>
        <dbReference type="Pfam" id="PF13472"/>
    </source>
</evidence>
<reference evidence="2 3" key="1">
    <citation type="submission" date="2016-08" db="EMBL/GenBank/DDBJ databases">
        <title>Evolution of the type three secretion system and type three effector repertoires in Xanthomonas.</title>
        <authorList>
            <person name="Merda D."/>
            <person name="Briand M."/>
            <person name="Bosis E."/>
            <person name="Rousseau C."/>
            <person name="Portier P."/>
            <person name="Jacques M.-A."/>
            <person name="Fischer-Le Saux M."/>
        </authorList>
    </citation>
    <scope>NUCLEOTIDE SEQUENCE [LARGE SCALE GENOMIC DNA]</scope>
    <source>
        <strain evidence="2 3">CFBP 4691</strain>
    </source>
</reference>
<protein>
    <recommendedName>
        <fullName evidence="1">SGNH hydrolase-type esterase domain-containing protein</fullName>
    </recommendedName>
</protein>
<dbReference type="EMBL" id="MIGX01000054">
    <property type="protein sequence ID" value="PPT90515.1"/>
    <property type="molecule type" value="Genomic_DNA"/>
</dbReference>
<dbReference type="InterPro" id="IPR036514">
    <property type="entry name" value="SGNH_hydro_sf"/>
</dbReference>
<dbReference type="OrthoDB" id="9790057at2"/>